<protein>
    <recommendedName>
        <fullName evidence="3">ApeA N-terminal domain-containing protein</fullName>
    </recommendedName>
</protein>
<keyword evidence="2" id="KW-1185">Reference proteome</keyword>
<proteinExistence type="predicted"/>
<comment type="caution">
    <text evidence="1">The sequence shown here is derived from an EMBL/GenBank/DDBJ whole genome shotgun (WGS) entry which is preliminary data.</text>
</comment>
<name>A0ABX2GLF1_9FIRM</name>
<dbReference type="EMBL" id="JAAIPF010000008">
    <property type="protein sequence ID" value="NSF73186.1"/>
    <property type="molecule type" value="Genomic_DNA"/>
</dbReference>
<dbReference type="Proteomes" id="UP000822152">
    <property type="component" value="Unassembled WGS sequence"/>
</dbReference>
<evidence type="ECO:0000313" key="2">
    <source>
        <dbReference type="Proteomes" id="UP000822152"/>
    </source>
</evidence>
<evidence type="ECO:0000313" key="1">
    <source>
        <dbReference type="EMBL" id="NSF73186.1"/>
    </source>
</evidence>
<organism evidence="1 2">
    <name type="scientific">Blautia wexlerae</name>
    <dbReference type="NCBI Taxonomy" id="418240"/>
    <lineage>
        <taxon>Bacteria</taxon>
        <taxon>Bacillati</taxon>
        <taxon>Bacillota</taxon>
        <taxon>Clostridia</taxon>
        <taxon>Lachnospirales</taxon>
        <taxon>Lachnospiraceae</taxon>
        <taxon>Blautia</taxon>
    </lineage>
</organism>
<dbReference type="RefSeq" id="WP_019162264.1">
    <property type="nucleotide sequence ID" value="NZ_JAAIPF010000008.1"/>
</dbReference>
<reference evidence="1 2" key="1">
    <citation type="journal article" date="2020" name="Cell Host Microbe">
        <title>Functional and Genomic Variation between Human-Derived Isolates of Lachnospiraceae Reveals Inter- and Intra-Species Diversity.</title>
        <authorList>
            <person name="Sorbara M.T."/>
            <person name="Littmann E.R."/>
            <person name="Fontana E."/>
            <person name="Moody T.U."/>
            <person name="Kohout C.E."/>
            <person name="Gjonbalaj M."/>
            <person name="Eaton V."/>
            <person name="Seok R."/>
            <person name="Leiner I.M."/>
            <person name="Pamer E.G."/>
        </authorList>
    </citation>
    <scope>NUCLEOTIDE SEQUENCE [LARGE SCALE GENOMIC DNA]</scope>
    <source>
        <strain evidence="1 2">MSK.20.11</strain>
    </source>
</reference>
<accession>A0ABX2GLF1</accession>
<gene>
    <name evidence="1" type="ORF">G4952_04975</name>
</gene>
<sequence>MGRLGCFSADIILRYNSRDLNGNEEDSSEFIMGVKENIFWKKAYTINEPLEDYPGNSIIAQEEMQFCLSCGWQNEERTLPEKYFSLRVENIVAHEKTEAWGKIENSLLDICKTLSLQLNIHNCNKQSFQPKVQWENDSINWSVKPYEPYESLLDKLSEPVEYVDQNGMKHICIQVQSKIEMKVSTSCILYGYLDKNEFLSLLNLEIDEKLKFLIEEYFIALGSENMNSKFFHLFAIIEFIEKEYAGLAGANKMLSVENVNEVLQEIKGKLHSEADKSKQILSTLKGNLSRMTDIGRAQKLANILNRLKICNLQECGNEVAIDKGSMQKLIDLRNHYFHGDSGKENEKLLKIDIAVAELMEICLRVIQYKISDIQLQNEIV</sequence>
<evidence type="ECO:0008006" key="3">
    <source>
        <dbReference type="Google" id="ProtNLM"/>
    </source>
</evidence>